<protein>
    <submittedName>
        <fullName evidence="1">Uncharacterized protein</fullName>
    </submittedName>
</protein>
<reference evidence="1" key="1">
    <citation type="submission" date="2014-09" db="EMBL/GenBank/DDBJ databases">
        <authorList>
            <person name="Magalhaes I.L.F."/>
            <person name="Oliveira U."/>
            <person name="Santos F.R."/>
            <person name="Vidigal T.H.D.A."/>
            <person name="Brescovit A.D."/>
            <person name="Santos A.J."/>
        </authorList>
    </citation>
    <scope>NUCLEOTIDE SEQUENCE</scope>
    <source>
        <tissue evidence="1">Shoot tissue taken approximately 20 cm above the soil surface</tissue>
    </source>
</reference>
<organism evidence="1">
    <name type="scientific">Arundo donax</name>
    <name type="common">Giant reed</name>
    <name type="synonym">Donax arundinaceus</name>
    <dbReference type="NCBI Taxonomy" id="35708"/>
    <lineage>
        <taxon>Eukaryota</taxon>
        <taxon>Viridiplantae</taxon>
        <taxon>Streptophyta</taxon>
        <taxon>Embryophyta</taxon>
        <taxon>Tracheophyta</taxon>
        <taxon>Spermatophyta</taxon>
        <taxon>Magnoliopsida</taxon>
        <taxon>Liliopsida</taxon>
        <taxon>Poales</taxon>
        <taxon>Poaceae</taxon>
        <taxon>PACMAD clade</taxon>
        <taxon>Arundinoideae</taxon>
        <taxon>Arundineae</taxon>
        <taxon>Arundo</taxon>
    </lineage>
</organism>
<name>A0A0A9AIE7_ARUDO</name>
<sequence length="58" mass="6808">MYNDLEAKIFFFSSEVALSWESTQDWHMSSTDFRCLFCCSMDALRVLEIISNFKARSV</sequence>
<evidence type="ECO:0000313" key="1">
    <source>
        <dbReference type="EMBL" id="JAD49593.1"/>
    </source>
</evidence>
<dbReference type="AlphaFoldDB" id="A0A0A9AIE7"/>
<accession>A0A0A9AIE7</accession>
<dbReference type="EMBL" id="GBRH01248302">
    <property type="protein sequence ID" value="JAD49593.1"/>
    <property type="molecule type" value="Transcribed_RNA"/>
</dbReference>
<reference evidence="1" key="2">
    <citation type="journal article" date="2015" name="Data Brief">
        <title>Shoot transcriptome of the giant reed, Arundo donax.</title>
        <authorList>
            <person name="Barrero R.A."/>
            <person name="Guerrero F.D."/>
            <person name="Moolhuijzen P."/>
            <person name="Goolsby J.A."/>
            <person name="Tidwell J."/>
            <person name="Bellgard S.E."/>
            <person name="Bellgard M.I."/>
        </authorList>
    </citation>
    <scope>NUCLEOTIDE SEQUENCE</scope>
    <source>
        <tissue evidence="1">Shoot tissue taken approximately 20 cm above the soil surface</tissue>
    </source>
</reference>
<proteinExistence type="predicted"/>